<feature type="transmembrane region" description="Helical" evidence="1">
    <location>
        <begin position="831"/>
        <end position="852"/>
    </location>
</feature>
<dbReference type="FunCoup" id="D3BTP6">
    <property type="interactions" value="805"/>
</dbReference>
<dbReference type="InParanoid" id="D3BTP6"/>
<evidence type="ECO:0000256" key="1">
    <source>
        <dbReference type="SAM" id="Phobius"/>
    </source>
</evidence>
<feature type="chain" id="PRO_5003042743" evidence="2">
    <location>
        <begin position="18"/>
        <end position="882"/>
    </location>
</feature>
<name>D3BTP6_HETP5</name>
<feature type="signal peptide" evidence="2">
    <location>
        <begin position="1"/>
        <end position="17"/>
    </location>
</feature>
<evidence type="ECO:0000256" key="2">
    <source>
        <dbReference type="SAM" id="SignalP"/>
    </source>
</evidence>
<dbReference type="InterPro" id="IPR053370">
    <property type="entry name" value="QS_Complex_Regulator"/>
</dbReference>
<dbReference type="AlphaFoldDB" id="D3BTP6"/>
<sequence length="882" mass="95738">MLKLFIILFFVFFPINAVRKDWNSLNGGVFHNDAFWTPAGQPGGLDAAFINQKNPNGNFVYATQLVNASSITLGPNPLNILISNTTVVADSITINDQNLFATDNDPTEVVLVKQINNFGELETHGSFLSNSVIYNKAPNGLYRSYGNALVAGVFNYANFGIYGRYQALLIDNYYFLLVNHDLTLNGGADFGSNVWGVDQFDYSITNINSDFTVQKKALLQLTNQTEFYMTTDVDSVNERLLTSAGDVEASNSLLHLNRTQYYQLMNSTNTFNNSYFMMERKSVYNLQDNSISTFQSNTVMILDGSILLNNKAKIDIIDSSCQIQGETNLVGLFGDSSLRLSNSTFNTTQHAGFVTYNNSDIVFEDNSFFLMNGSYLMDHNSSLTIKNSKLIQLDQFLGAGTSQMKAYESGFGLFGKLNYYNDSSLQTFNSNVTVYGAIAFLDNSTFYFDNTLLYTGLNFMTDKDTNGYFVDSQIVARNCIFNGNATFQNSSVLVYEDMFVGGGVLTSNNSFMYLNSSLNIGYGGKFLLNSSVVLILTQSIVVLDSTFSAENTVIRIESGSLYYTGASSVSLKNTTLLNTNGVIVASSDLYIYEGTSLSNNAKFDLSSNIYPANSASNLKISNQEQGILNVESKHSFIQVGLENAGKINIANNATMFNYTQTSGSLKINGGVVNSSNPLSIQGGSVAGSGTIETSVENAGSIGSATEVTKFQIVGNFTQSADGKIVLTINSEDEIPLIDISEVANLNGTLVIRVANTINNKSLTLMSYGSSIGGFSNTELRVFNPKTGEDVDHDKCQYKVNQGQTSMSMLVGRDSCTGDVGSFGNSKLSSGAIAGIVVGGVVVAAVIGGFILHKTNRIPKSMRLSHRLKSLQKEVDAAEADKA</sequence>
<evidence type="ECO:0000313" key="4">
    <source>
        <dbReference type="Proteomes" id="UP000001396"/>
    </source>
</evidence>
<keyword evidence="1" id="KW-1133">Transmembrane helix</keyword>
<evidence type="ECO:0000313" key="3">
    <source>
        <dbReference type="EMBL" id="EFA75082.1"/>
    </source>
</evidence>
<comment type="caution">
    <text evidence="3">The sequence shown here is derived from an EMBL/GenBank/DDBJ whole genome shotgun (WGS) entry which is preliminary data.</text>
</comment>
<keyword evidence="2" id="KW-0732">Signal</keyword>
<dbReference type="PANTHER" id="PTHR35035">
    <property type="entry name" value="DISCOIDIN-INDUCING COMPLEX SUBUNIT B"/>
    <property type="match status" value="1"/>
</dbReference>
<keyword evidence="1" id="KW-0472">Membrane</keyword>
<dbReference type="GeneID" id="31366624"/>
<gene>
    <name evidence="3" type="ORF">PPL_11156</name>
</gene>
<accession>D3BTP6</accession>
<dbReference type="PANTHER" id="PTHR35035:SF4">
    <property type="entry name" value="TRANSMEMBRANE PROTEIN"/>
    <property type="match status" value="1"/>
</dbReference>
<keyword evidence="4" id="KW-1185">Reference proteome</keyword>
<organism evidence="3 4">
    <name type="scientific">Heterostelium pallidum (strain ATCC 26659 / Pp 5 / PN500)</name>
    <name type="common">Cellular slime mold</name>
    <name type="synonym">Polysphondylium pallidum</name>
    <dbReference type="NCBI Taxonomy" id="670386"/>
    <lineage>
        <taxon>Eukaryota</taxon>
        <taxon>Amoebozoa</taxon>
        <taxon>Evosea</taxon>
        <taxon>Eumycetozoa</taxon>
        <taxon>Dictyostelia</taxon>
        <taxon>Acytosteliales</taxon>
        <taxon>Acytosteliaceae</taxon>
        <taxon>Heterostelium</taxon>
    </lineage>
</organism>
<keyword evidence="1" id="KW-0812">Transmembrane</keyword>
<dbReference type="Proteomes" id="UP000001396">
    <property type="component" value="Unassembled WGS sequence"/>
</dbReference>
<dbReference type="RefSeq" id="XP_020427216.1">
    <property type="nucleotide sequence ID" value="XM_020581913.1"/>
</dbReference>
<reference evidence="3 4" key="1">
    <citation type="journal article" date="2011" name="Genome Res.">
        <title>Phylogeny-wide analysis of social amoeba genomes highlights ancient origins for complex intercellular communication.</title>
        <authorList>
            <person name="Heidel A.J."/>
            <person name="Lawal H.M."/>
            <person name="Felder M."/>
            <person name="Schilde C."/>
            <person name="Helps N.R."/>
            <person name="Tunggal B."/>
            <person name="Rivero F."/>
            <person name="John U."/>
            <person name="Schleicher M."/>
            <person name="Eichinger L."/>
            <person name="Platzer M."/>
            <person name="Noegel A.A."/>
            <person name="Schaap P."/>
            <person name="Gloeckner G."/>
        </authorList>
    </citation>
    <scope>NUCLEOTIDE SEQUENCE [LARGE SCALE GENOMIC DNA]</scope>
    <source>
        <strain evidence="4">ATCC 26659 / Pp 5 / PN500</strain>
    </source>
</reference>
<proteinExistence type="predicted"/>
<dbReference type="EMBL" id="ADBJ01000056">
    <property type="protein sequence ID" value="EFA75082.1"/>
    <property type="molecule type" value="Genomic_DNA"/>
</dbReference>
<protein>
    <submittedName>
        <fullName evidence="3">Uncharacterized protein</fullName>
    </submittedName>
</protein>
<dbReference type="OMA" id="WITRSNI"/>